<feature type="chain" id="PRO_5036449427" evidence="3">
    <location>
        <begin position="18"/>
        <end position="178"/>
    </location>
</feature>
<evidence type="ECO:0000256" key="3">
    <source>
        <dbReference type="SAM" id="SignalP"/>
    </source>
</evidence>
<name>A0A8X6EY68_TRICU</name>
<dbReference type="GO" id="GO:0008010">
    <property type="term" value="F:structural constituent of chitin-based larval cuticle"/>
    <property type="evidence" value="ECO:0007669"/>
    <property type="project" value="TreeGrafter"/>
</dbReference>
<keyword evidence="1 2" id="KW-0193">Cuticle</keyword>
<dbReference type="PANTHER" id="PTHR10380">
    <property type="entry name" value="CUTICLE PROTEIN"/>
    <property type="match status" value="1"/>
</dbReference>
<dbReference type="Proteomes" id="UP000887116">
    <property type="component" value="Unassembled WGS sequence"/>
</dbReference>
<comment type="caution">
    <text evidence="4">The sequence shown here is derived from an EMBL/GenBank/DDBJ whole genome shotgun (WGS) entry which is preliminary data.</text>
</comment>
<dbReference type="AlphaFoldDB" id="A0A8X6EY68"/>
<evidence type="ECO:0000256" key="2">
    <source>
        <dbReference type="PROSITE-ProRule" id="PRU00497"/>
    </source>
</evidence>
<dbReference type="InterPro" id="IPR050468">
    <property type="entry name" value="Cuticle_Struct_Prot"/>
</dbReference>
<dbReference type="InterPro" id="IPR000618">
    <property type="entry name" value="Insect_cuticle"/>
</dbReference>
<reference evidence="4" key="1">
    <citation type="submission" date="2020-07" db="EMBL/GenBank/DDBJ databases">
        <title>Multicomponent nature underlies the extraordinary mechanical properties of spider dragline silk.</title>
        <authorList>
            <person name="Kono N."/>
            <person name="Nakamura H."/>
            <person name="Mori M."/>
            <person name="Yoshida Y."/>
            <person name="Ohtoshi R."/>
            <person name="Malay A.D."/>
            <person name="Moran D.A.P."/>
            <person name="Tomita M."/>
            <person name="Numata K."/>
            <person name="Arakawa K."/>
        </authorList>
    </citation>
    <scope>NUCLEOTIDE SEQUENCE</scope>
</reference>
<keyword evidence="5" id="KW-1185">Reference proteome</keyword>
<dbReference type="GO" id="GO:0062129">
    <property type="term" value="C:chitin-based extracellular matrix"/>
    <property type="evidence" value="ECO:0007669"/>
    <property type="project" value="TreeGrafter"/>
</dbReference>
<protein>
    <submittedName>
        <fullName evidence="4">Cuticle protein 16.8</fullName>
    </submittedName>
</protein>
<dbReference type="PROSITE" id="PS51155">
    <property type="entry name" value="CHIT_BIND_RR_2"/>
    <property type="match status" value="1"/>
</dbReference>
<dbReference type="EMBL" id="BMAO01019974">
    <property type="protein sequence ID" value="GFQ64211.1"/>
    <property type="molecule type" value="Genomic_DNA"/>
</dbReference>
<dbReference type="PANTHER" id="PTHR10380:SF173">
    <property type="entry name" value="CUTICULAR PROTEIN 47EF, ISOFORM C-RELATED"/>
    <property type="match status" value="1"/>
</dbReference>
<evidence type="ECO:0000313" key="4">
    <source>
        <dbReference type="EMBL" id="GFQ64211.1"/>
    </source>
</evidence>
<keyword evidence="3" id="KW-0732">Signal</keyword>
<gene>
    <name evidence="4" type="primary">NCL1_42346</name>
    <name evidence="4" type="ORF">TNCT_472371</name>
</gene>
<evidence type="ECO:0000256" key="1">
    <source>
        <dbReference type="ARBA" id="ARBA00022460"/>
    </source>
</evidence>
<feature type="signal peptide" evidence="3">
    <location>
        <begin position="1"/>
        <end position="17"/>
    </location>
</feature>
<evidence type="ECO:0000313" key="5">
    <source>
        <dbReference type="Proteomes" id="UP000887116"/>
    </source>
</evidence>
<sequence>MISQAFVLAALAVTAFASIHVPIHHHAPQPYKFGYSIKDHHGEQHREESGDGGHAVRGSYGFTDARGIRRQVHYVADHGGFRAEVKTNEPGTANQNPAAVHLISDAPYAHGGYAGSAGLDMEVLDMLDMESWICWIWRSWKCRIWRLWPRLWRKWSWHPWWIRICPIWFLNKLCDIFS</sequence>
<dbReference type="PRINTS" id="PR00947">
    <property type="entry name" value="CUTICLE"/>
</dbReference>
<proteinExistence type="predicted"/>
<accession>A0A8X6EY68</accession>
<organism evidence="4 5">
    <name type="scientific">Trichonephila clavata</name>
    <name type="common">Joro spider</name>
    <name type="synonym">Nephila clavata</name>
    <dbReference type="NCBI Taxonomy" id="2740835"/>
    <lineage>
        <taxon>Eukaryota</taxon>
        <taxon>Metazoa</taxon>
        <taxon>Ecdysozoa</taxon>
        <taxon>Arthropoda</taxon>
        <taxon>Chelicerata</taxon>
        <taxon>Arachnida</taxon>
        <taxon>Araneae</taxon>
        <taxon>Araneomorphae</taxon>
        <taxon>Entelegynae</taxon>
        <taxon>Araneoidea</taxon>
        <taxon>Nephilidae</taxon>
        <taxon>Trichonephila</taxon>
    </lineage>
</organism>
<dbReference type="Pfam" id="PF00379">
    <property type="entry name" value="Chitin_bind_4"/>
    <property type="match status" value="1"/>
</dbReference>